<keyword evidence="1" id="KW-0833">Ubl conjugation pathway</keyword>
<dbReference type="EC" id="2.3.2.27" evidence="1"/>
<feature type="non-terminal residue" evidence="3">
    <location>
        <position position="164"/>
    </location>
</feature>
<dbReference type="PANTHER" id="PTHR21497:SF28">
    <property type="entry name" value="E3 UBIQUITIN-PROTEIN LIGASE UBR2"/>
    <property type="match status" value="1"/>
</dbReference>
<dbReference type="InterPro" id="IPR055194">
    <property type="entry name" value="UBR1-like_WH"/>
</dbReference>
<evidence type="ECO:0000313" key="4">
    <source>
        <dbReference type="Proteomes" id="UP001476798"/>
    </source>
</evidence>
<keyword evidence="4" id="KW-1185">Reference proteome</keyword>
<evidence type="ECO:0000313" key="3">
    <source>
        <dbReference type="EMBL" id="MEQ2163617.1"/>
    </source>
</evidence>
<comment type="caution">
    <text evidence="3">The sequence shown here is derived from an EMBL/GenBank/DDBJ whole genome shotgun (WGS) entry which is preliminary data.</text>
</comment>
<dbReference type="PANTHER" id="PTHR21497">
    <property type="entry name" value="UBIQUITIN LIGASE E3 ALPHA-RELATED"/>
    <property type="match status" value="1"/>
</dbReference>
<comment type="similarity">
    <text evidence="1">Belongs to the E3 ubiquitin-protein ligase UBR1-like family.</text>
</comment>
<feature type="non-terminal residue" evidence="3">
    <location>
        <position position="1"/>
    </location>
</feature>
<comment type="pathway">
    <text evidence="1">Protein modification; protein ubiquitination.</text>
</comment>
<dbReference type="InterPro" id="IPR039164">
    <property type="entry name" value="UBR1-like"/>
</dbReference>
<keyword evidence="1" id="KW-0808">Transferase</keyword>
<reference evidence="3 4" key="1">
    <citation type="submission" date="2021-06" db="EMBL/GenBank/DDBJ databases">
        <authorList>
            <person name="Palmer J.M."/>
        </authorList>
    </citation>
    <scope>NUCLEOTIDE SEQUENCE [LARGE SCALE GENOMIC DNA]</scope>
    <source>
        <strain evidence="3 4">GA_2019</strain>
        <tissue evidence="3">Muscle</tissue>
    </source>
</reference>
<feature type="domain" description="E3 ubiquitin-protein ligase UBR1-like winged-helix" evidence="2">
    <location>
        <begin position="127"/>
        <end position="155"/>
    </location>
</feature>
<accession>A0ABV0MZZ1</accession>
<sequence>LLLPQRQVQSGDVRQGHHHAAGTHSGLCCRFRSADGCSVVIPLTAGGILLQVGASMMDPNHFLMIVLSRFELFHIFSSNRSDDLMFNMPQDVAQQNTLIEEMLHLIVMVVGERYVPGIGQVEPLDEVRREILHQLSIRPMAHSELVKALPENVRDVSVHLIACR</sequence>
<name>A0ABV0MZZ1_9TELE</name>
<dbReference type="Pfam" id="PF22960">
    <property type="entry name" value="WHD_UBR1"/>
    <property type="match status" value="1"/>
</dbReference>
<proteinExistence type="inferred from homology"/>
<evidence type="ECO:0000256" key="1">
    <source>
        <dbReference type="RuleBase" id="RU366018"/>
    </source>
</evidence>
<comment type="catalytic activity">
    <reaction evidence="1">
        <text>S-ubiquitinyl-[E2 ubiquitin-conjugating enzyme]-L-cysteine + [acceptor protein]-L-lysine = [E2 ubiquitin-conjugating enzyme]-L-cysteine + N(6)-ubiquitinyl-[acceptor protein]-L-lysine.</text>
        <dbReference type="EC" id="2.3.2.27"/>
    </reaction>
</comment>
<dbReference type="Proteomes" id="UP001476798">
    <property type="component" value="Unassembled WGS sequence"/>
</dbReference>
<comment type="function">
    <text evidence="1">Ubiquitin ligase protein which is a component of the N-end rule pathway. Recognizes and binds to proteins bearing specific N-terminal residues that are destabilizing according to the N-end rule, leading to their ubiquitination and subsequent degradation.</text>
</comment>
<dbReference type="EMBL" id="JAHRIO010015787">
    <property type="protein sequence ID" value="MEQ2163617.1"/>
    <property type="molecule type" value="Genomic_DNA"/>
</dbReference>
<evidence type="ECO:0000259" key="2">
    <source>
        <dbReference type="Pfam" id="PF22960"/>
    </source>
</evidence>
<organism evidence="3 4">
    <name type="scientific">Goodea atripinnis</name>
    <dbReference type="NCBI Taxonomy" id="208336"/>
    <lineage>
        <taxon>Eukaryota</taxon>
        <taxon>Metazoa</taxon>
        <taxon>Chordata</taxon>
        <taxon>Craniata</taxon>
        <taxon>Vertebrata</taxon>
        <taxon>Euteleostomi</taxon>
        <taxon>Actinopterygii</taxon>
        <taxon>Neopterygii</taxon>
        <taxon>Teleostei</taxon>
        <taxon>Neoteleostei</taxon>
        <taxon>Acanthomorphata</taxon>
        <taxon>Ovalentaria</taxon>
        <taxon>Atherinomorphae</taxon>
        <taxon>Cyprinodontiformes</taxon>
        <taxon>Goodeidae</taxon>
        <taxon>Goodea</taxon>
    </lineage>
</organism>
<keyword evidence="1" id="KW-0862">Zinc</keyword>
<keyword evidence="1" id="KW-0863">Zinc-finger</keyword>
<protein>
    <recommendedName>
        <fullName evidence="1">E3 ubiquitin-protein ligase</fullName>
        <ecNumber evidence="1">2.3.2.27</ecNumber>
    </recommendedName>
</protein>
<keyword evidence="1" id="KW-0479">Metal-binding</keyword>
<gene>
    <name evidence="3" type="primary">UBR2_2</name>
    <name evidence="3" type="ORF">GOODEAATRI_032111</name>
</gene>